<dbReference type="Gene3D" id="1.10.10.2830">
    <property type="match status" value="1"/>
</dbReference>
<evidence type="ECO:0000259" key="2">
    <source>
        <dbReference type="SMART" id="SM00470"/>
    </source>
</evidence>
<dbReference type="NCBIfam" id="TIGR00180">
    <property type="entry name" value="parB_part"/>
    <property type="match status" value="1"/>
</dbReference>
<evidence type="ECO:0000313" key="4">
    <source>
        <dbReference type="Proteomes" id="UP000053433"/>
    </source>
</evidence>
<comment type="similarity">
    <text evidence="1">Belongs to the ParB family.</text>
</comment>
<dbReference type="GO" id="GO:0005694">
    <property type="term" value="C:chromosome"/>
    <property type="evidence" value="ECO:0007669"/>
    <property type="project" value="TreeGrafter"/>
</dbReference>
<dbReference type="PANTHER" id="PTHR33375:SF1">
    <property type="entry name" value="CHROMOSOME-PARTITIONING PROTEIN PARB-RELATED"/>
    <property type="match status" value="1"/>
</dbReference>
<protein>
    <submittedName>
        <fullName evidence="3">Chromosome partitioning protein ParB</fullName>
    </submittedName>
</protein>
<dbReference type="Proteomes" id="UP000053433">
    <property type="component" value="Unassembled WGS sequence"/>
</dbReference>
<dbReference type="InterPro" id="IPR050336">
    <property type="entry name" value="Chromosome_partition/occlusion"/>
</dbReference>
<dbReference type="SUPFAM" id="SSF110849">
    <property type="entry name" value="ParB/Sulfiredoxin"/>
    <property type="match status" value="1"/>
</dbReference>
<dbReference type="InterPro" id="IPR036086">
    <property type="entry name" value="ParB/Sulfiredoxin_sf"/>
</dbReference>
<proteinExistence type="inferred from homology"/>
<dbReference type="AlphaFoldDB" id="A0A0W7TN84"/>
<dbReference type="GO" id="GO:0003677">
    <property type="term" value="F:DNA binding"/>
    <property type="evidence" value="ECO:0007669"/>
    <property type="project" value="InterPro"/>
</dbReference>
<sequence length="311" mass="35133">MGGAGLPPLADLFSTSEERALEAQTQERVMMLPVSELHDFPGHPFQVRDDEEMEKLAESITQHGVLMPGLVRPRAAGGYEIVAGHRRKFASMKAGIREMPVIVRDMDDDTAVILMVDSNVQRENVLPSKKARAYKMKLDAIKRKAGRPSKENSGQLDQNFFNPYSVEKIAQDAGESTKQVQRYIRLNELIPELLEMVDGNEIKFNPAYELAFLRPEEQAVLYDILQAEEVTPSLSQAQRLKRASQEGRLSEQDIAAIMREEKAQTRDTGKVTLPAKEIEQFFPKSYTPAQKKKVIVKLLASWARQRGEQVR</sequence>
<comment type="caution">
    <text evidence="3">The sequence shown here is derived from an EMBL/GenBank/DDBJ whole genome shotgun (WGS) entry which is preliminary data.</text>
</comment>
<dbReference type="InterPro" id="IPR004437">
    <property type="entry name" value="ParB/RepB/Spo0J"/>
</dbReference>
<dbReference type="Gene3D" id="3.90.1530.30">
    <property type="match status" value="1"/>
</dbReference>
<dbReference type="EMBL" id="LMUA01000025">
    <property type="protein sequence ID" value="KUE75271.1"/>
    <property type="molecule type" value="Genomic_DNA"/>
</dbReference>
<gene>
    <name evidence="3" type="ORF">ASJ35_14795</name>
</gene>
<dbReference type="SMART" id="SM00470">
    <property type="entry name" value="ParB"/>
    <property type="match status" value="1"/>
</dbReference>
<dbReference type="Pfam" id="PF02195">
    <property type="entry name" value="ParB_N"/>
    <property type="match status" value="1"/>
</dbReference>
<evidence type="ECO:0000313" key="3">
    <source>
        <dbReference type="EMBL" id="KUE75271.1"/>
    </source>
</evidence>
<evidence type="ECO:0000256" key="1">
    <source>
        <dbReference type="ARBA" id="ARBA00006295"/>
    </source>
</evidence>
<dbReference type="PANTHER" id="PTHR33375">
    <property type="entry name" value="CHROMOSOME-PARTITIONING PROTEIN PARB-RELATED"/>
    <property type="match status" value="1"/>
</dbReference>
<dbReference type="CDD" id="cd16407">
    <property type="entry name" value="ParB_N_like"/>
    <property type="match status" value="1"/>
</dbReference>
<accession>A0A0W7TN84</accession>
<dbReference type="SUPFAM" id="SSF109709">
    <property type="entry name" value="KorB DNA-binding domain-like"/>
    <property type="match status" value="1"/>
</dbReference>
<dbReference type="InterPro" id="IPR003115">
    <property type="entry name" value="ParB_N"/>
</dbReference>
<feature type="domain" description="ParB-like N-terminal" evidence="2">
    <location>
        <begin position="30"/>
        <end position="120"/>
    </location>
</feature>
<reference evidence="3 4" key="1">
    <citation type="submission" date="2015-10" db="EMBL/GenBank/DDBJ databases">
        <title>A novel member of the family Ruminococcaceae isolated from human faeces.</title>
        <authorList>
            <person name="Shkoporov A.N."/>
            <person name="Chaplin A.V."/>
            <person name="Motuzova O.V."/>
            <person name="Kafarskaia L.I."/>
            <person name="Efimov B.A."/>
        </authorList>
    </citation>
    <scope>NUCLEOTIDE SEQUENCE [LARGE SCALE GENOMIC DNA]</scope>
    <source>
        <strain evidence="3 4">668</strain>
    </source>
</reference>
<organism evidence="3 4">
    <name type="scientific">Ruthenibacterium lactatiformans</name>
    <dbReference type="NCBI Taxonomy" id="1550024"/>
    <lineage>
        <taxon>Bacteria</taxon>
        <taxon>Bacillati</taxon>
        <taxon>Bacillota</taxon>
        <taxon>Clostridia</taxon>
        <taxon>Eubacteriales</taxon>
        <taxon>Oscillospiraceae</taxon>
        <taxon>Ruthenibacterium</taxon>
    </lineage>
</organism>
<dbReference type="GO" id="GO:0007059">
    <property type="term" value="P:chromosome segregation"/>
    <property type="evidence" value="ECO:0007669"/>
    <property type="project" value="TreeGrafter"/>
</dbReference>
<name>A0A0W7TN84_9FIRM</name>